<keyword evidence="1" id="KW-1133">Transmembrane helix</keyword>
<gene>
    <name evidence="2" type="ORF">LQ327_18570</name>
</gene>
<evidence type="ECO:0000256" key="1">
    <source>
        <dbReference type="SAM" id="Phobius"/>
    </source>
</evidence>
<dbReference type="RefSeq" id="WP_230736438.1">
    <property type="nucleotide sequence ID" value="NZ_JAJNDB010000004.1"/>
</dbReference>
<dbReference type="Pfam" id="PF05437">
    <property type="entry name" value="AzlD"/>
    <property type="match status" value="1"/>
</dbReference>
<dbReference type="InterPro" id="IPR008407">
    <property type="entry name" value="Brnchd-chn_aa_trnsp_AzlD"/>
</dbReference>
<organism evidence="2 3">
    <name type="scientific">Actinomycetospora endophytica</name>
    <dbReference type="NCBI Taxonomy" id="2291215"/>
    <lineage>
        <taxon>Bacteria</taxon>
        <taxon>Bacillati</taxon>
        <taxon>Actinomycetota</taxon>
        <taxon>Actinomycetes</taxon>
        <taxon>Pseudonocardiales</taxon>
        <taxon>Pseudonocardiaceae</taxon>
        <taxon>Actinomycetospora</taxon>
    </lineage>
</organism>
<protein>
    <submittedName>
        <fullName evidence="2">AzlD domain-containing protein</fullName>
    </submittedName>
</protein>
<feature type="transmembrane region" description="Helical" evidence="1">
    <location>
        <begin position="62"/>
        <end position="79"/>
    </location>
</feature>
<keyword evidence="1" id="KW-0472">Membrane</keyword>
<reference evidence="2 3" key="1">
    <citation type="submission" date="2021-11" db="EMBL/GenBank/DDBJ databases">
        <title>Draft genome sequence of Actinomycetospora sp. SF1 isolated from the rhizosphere soil.</title>
        <authorList>
            <person name="Duangmal K."/>
            <person name="Chantavorakit T."/>
        </authorList>
    </citation>
    <scope>NUCLEOTIDE SEQUENCE [LARGE SCALE GENOMIC DNA]</scope>
    <source>
        <strain evidence="2 3">TBRC 5722</strain>
    </source>
</reference>
<keyword evidence="3" id="KW-1185">Reference proteome</keyword>
<feature type="transmembrane region" description="Helical" evidence="1">
    <location>
        <begin position="35"/>
        <end position="55"/>
    </location>
</feature>
<dbReference type="Proteomes" id="UP001199469">
    <property type="component" value="Unassembled WGS sequence"/>
</dbReference>
<comment type="caution">
    <text evidence="2">The sequence shown here is derived from an EMBL/GenBank/DDBJ whole genome shotgun (WGS) entry which is preliminary data.</text>
</comment>
<sequence>MRELLILAAIGVGTYAMRAVFLVRASTDPPARLARLLPHVGPAVLAAITLPALLAPHGEMSWAGTVPSVLAALAAWALWRRTAKLPIALFGGLGVWWVGTWVTTML</sequence>
<proteinExistence type="predicted"/>
<keyword evidence="1" id="KW-0812">Transmembrane</keyword>
<accession>A0ABS8PAU0</accession>
<name>A0ABS8PAU0_9PSEU</name>
<evidence type="ECO:0000313" key="2">
    <source>
        <dbReference type="EMBL" id="MCD2195377.1"/>
    </source>
</evidence>
<evidence type="ECO:0000313" key="3">
    <source>
        <dbReference type="Proteomes" id="UP001199469"/>
    </source>
</evidence>
<dbReference type="EMBL" id="JAJNDB010000004">
    <property type="protein sequence ID" value="MCD2195377.1"/>
    <property type="molecule type" value="Genomic_DNA"/>
</dbReference>
<feature type="transmembrane region" description="Helical" evidence="1">
    <location>
        <begin position="85"/>
        <end position="104"/>
    </location>
</feature>